<sequence>MYDISFPTSEEMEQLRTLSTYFRFRDSDLIRPEFTALDEEFTEISTWARILAQRLKELNFSYIMASFYYQKNIPDEPYYDNLSNKYFPHFNEQQQWSNKAGFEYYSEVLLFKAFSALDTIAHIVSINYGIKMRKVSFNKNLIKKLQEIDPLRSNRLNTIIESDRFIEFKKLRNDSTHNISPGQIDSGITKYPNGLVVSSIGNYTPASKRYLTMTSLKDTVFEIVEIIKLN</sequence>
<dbReference type="Pfam" id="PF18730">
    <property type="entry name" value="HEPN_Cthe2314"/>
    <property type="match status" value="1"/>
</dbReference>
<evidence type="ECO:0000313" key="3">
    <source>
        <dbReference type="Proteomes" id="UP001500340"/>
    </source>
</evidence>
<gene>
    <name evidence="2" type="ORF">GCM10008933_21560</name>
</gene>
<dbReference type="InterPro" id="IPR041394">
    <property type="entry name" value="HEPN_Cthe2314"/>
</dbReference>
<accession>A0ABP3I4G0</accession>
<evidence type="ECO:0000313" key="2">
    <source>
        <dbReference type="EMBL" id="GAA0390342.1"/>
    </source>
</evidence>
<name>A0ABP3I4G0_9BACL</name>
<reference evidence="3" key="1">
    <citation type="journal article" date="2019" name="Int. J. Syst. Evol. Microbiol.">
        <title>The Global Catalogue of Microorganisms (GCM) 10K type strain sequencing project: providing services to taxonomists for standard genome sequencing and annotation.</title>
        <authorList>
            <consortium name="The Broad Institute Genomics Platform"/>
            <consortium name="The Broad Institute Genome Sequencing Center for Infectious Disease"/>
            <person name="Wu L."/>
            <person name="Ma J."/>
        </authorList>
    </citation>
    <scope>NUCLEOTIDE SEQUENCE [LARGE SCALE GENOMIC DNA]</scope>
    <source>
        <strain evidence="3">JCM 12774</strain>
    </source>
</reference>
<proteinExistence type="predicted"/>
<comment type="caution">
    <text evidence="2">The sequence shown here is derived from an EMBL/GenBank/DDBJ whole genome shotgun (WGS) entry which is preliminary data.</text>
</comment>
<dbReference type="EMBL" id="BAAACX010000009">
    <property type="protein sequence ID" value="GAA0390342.1"/>
    <property type="molecule type" value="Genomic_DNA"/>
</dbReference>
<feature type="domain" description="Cthe-2314-like HEPN" evidence="1">
    <location>
        <begin position="47"/>
        <end position="214"/>
    </location>
</feature>
<dbReference type="Proteomes" id="UP001500340">
    <property type="component" value="Unassembled WGS sequence"/>
</dbReference>
<organism evidence="2 3">
    <name type="scientific">Paenibacillus motobuensis</name>
    <dbReference type="NCBI Taxonomy" id="295324"/>
    <lineage>
        <taxon>Bacteria</taxon>
        <taxon>Bacillati</taxon>
        <taxon>Bacillota</taxon>
        <taxon>Bacilli</taxon>
        <taxon>Bacillales</taxon>
        <taxon>Paenibacillaceae</taxon>
        <taxon>Paenibacillus</taxon>
    </lineage>
</organism>
<keyword evidence="3" id="KW-1185">Reference proteome</keyword>
<evidence type="ECO:0000259" key="1">
    <source>
        <dbReference type="Pfam" id="PF18730"/>
    </source>
</evidence>
<protein>
    <recommendedName>
        <fullName evidence="1">Cthe-2314-like HEPN domain-containing protein</fullName>
    </recommendedName>
</protein>
<dbReference type="RefSeq" id="WP_343860853.1">
    <property type="nucleotide sequence ID" value="NZ_BAAACX010000009.1"/>
</dbReference>